<sequence length="268" mass="28781">MHEAPARGRPLLAHGGAAMTPPTRRDTGVRYGIARVMSKRGLCSRSEAERLVRAGRVRLDGRPVLDPERPADPQRARIEIDGAATGAAVPLFLALNKPRGLVCTARDERGRDTVFRCFEGAGLPHVAPVGRLDQASEGLLLFSNDPVWAAGITAPQTGPVKTYRVQVDRPVDDERLCAIGAGAVDAGEVLGVHAVRLLRDNPRTAWLEIELHEGRNRHIRRLLAAHGLGVLRLVRVAIGPVALGDLAKGQWRALDPAEVDALRSPGSA</sequence>
<feature type="domain" description="RNA-binding S4" evidence="10">
    <location>
        <begin position="35"/>
        <end position="72"/>
    </location>
</feature>
<reference evidence="11 12" key="1">
    <citation type="journal article" date="2021" name="Microbiol. Resour. Announc.">
        <title>Draft Genome Sequence of Coralloluteibacterium stylophorae LMG 29479T.</title>
        <authorList>
            <person name="Karlyshev A.V."/>
            <person name="Kudryashova E.B."/>
            <person name="Ariskina E.V."/>
            <person name="Conroy A.P."/>
            <person name="Abidueva E.Y."/>
        </authorList>
    </citation>
    <scope>NUCLEOTIDE SEQUENCE [LARGE SCALE GENOMIC DNA]</scope>
    <source>
        <strain evidence="11 12">LMG 29479</strain>
    </source>
</reference>
<comment type="catalytic activity">
    <reaction evidence="5">
        <text>uridine(2604) in 23S rRNA = pseudouridine(2604) in 23S rRNA</text>
        <dbReference type="Rhea" id="RHEA:38875"/>
        <dbReference type="Rhea" id="RHEA-COMP:10093"/>
        <dbReference type="Rhea" id="RHEA-COMP:10094"/>
        <dbReference type="ChEBI" id="CHEBI:65314"/>
        <dbReference type="ChEBI" id="CHEBI:65315"/>
        <dbReference type="EC" id="5.4.99.21"/>
    </reaction>
</comment>
<accession>A0AAP2FXW0</accession>
<evidence type="ECO:0000256" key="5">
    <source>
        <dbReference type="ARBA" id="ARBA00036535"/>
    </source>
</evidence>
<dbReference type="EC" id="5.4.99.-" evidence="7"/>
<evidence type="ECO:0000256" key="2">
    <source>
        <dbReference type="ARBA" id="ARBA00022552"/>
    </source>
</evidence>
<dbReference type="GO" id="GO:0160138">
    <property type="term" value="F:23S rRNA pseudouridine(2604) synthase activity"/>
    <property type="evidence" value="ECO:0007669"/>
    <property type="project" value="UniProtKB-EC"/>
</dbReference>
<keyword evidence="2" id="KW-0698">rRNA processing</keyword>
<dbReference type="PROSITE" id="PS50889">
    <property type="entry name" value="S4"/>
    <property type="match status" value="1"/>
</dbReference>
<keyword evidence="6" id="KW-0694">RNA-binding</keyword>
<dbReference type="AlphaFoldDB" id="A0AAP2FXW0"/>
<organism evidence="11 12">
    <name type="scientific">Coralloluteibacterium stylophorae</name>
    <dbReference type="NCBI Taxonomy" id="1776034"/>
    <lineage>
        <taxon>Bacteria</taxon>
        <taxon>Pseudomonadati</taxon>
        <taxon>Pseudomonadota</taxon>
        <taxon>Gammaproteobacteria</taxon>
        <taxon>Lysobacterales</taxon>
        <taxon>Lysobacteraceae</taxon>
        <taxon>Coralloluteibacterium</taxon>
    </lineage>
</organism>
<protein>
    <recommendedName>
        <fullName evidence="7">Pseudouridine synthase</fullName>
        <ecNumber evidence="7">5.4.99.-</ecNumber>
    </recommendedName>
</protein>
<feature type="domain" description="Pseudouridine synthase RsuA/RluA-like" evidence="9">
    <location>
        <begin position="92"/>
        <end position="225"/>
    </location>
</feature>
<dbReference type="PANTHER" id="PTHR47683:SF2">
    <property type="entry name" value="RNA-BINDING S4 DOMAIN-CONTAINING PROTEIN"/>
    <property type="match status" value="1"/>
</dbReference>
<comment type="similarity">
    <text evidence="1 7">Belongs to the pseudouridine synthase RsuA family.</text>
</comment>
<comment type="caution">
    <text evidence="11">The sequence shown here is derived from an EMBL/GenBank/DDBJ whole genome shotgun (WGS) entry which is preliminary data.</text>
</comment>
<dbReference type="InterPro" id="IPR042092">
    <property type="entry name" value="PsdUridine_s_RsuA/RluB/E/F_cat"/>
</dbReference>
<keyword evidence="12" id="KW-1185">Reference proteome</keyword>
<evidence type="ECO:0000256" key="1">
    <source>
        <dbReference type="ARBA" id="ARBA00008348"/>
    </source>
</evidence>
<dbReference type="InterPro" id="IPR000748">
    <property type="entry name" value="PsdUridine_synth_RsuA/RluB/E/F"/>
</dbReference>
<dbReference type="Pfam" id="PF00849">
    <property type="entry name" value="PseudoU_synth_2"/>
    <property type="match status" value="1"/>
</dbReference>
<dbReference type="InterPro" id="IPR006145">
    <property type="entry name" value="PsdUridine_synth_RsuA/RluA"/>
</dbReference>
<dbReference type="SUPFAM" id="SSF55120">
    <property type="entry name" value="Pseudouridine synthase"/>
    <property type="match status" value="1"/>
</dbReference>
<evidence type="ECO:0000313" key="11">
    <source>
        <dbReference type="EMBL" id="MBS7456542.1"/>
    </source>
</evidence>
<dbReference type="GO" id="GO:0000455">
    <property type="term" value="P:enzyme-directed rRNA pseudouridine synthesis"/>
    <property type="evidence" value="ECO:0007669"/>
    <property type="project" value="UniProtKB-ARBA"/>
</dbReference>
<dbReference type="InterPro" id="IPR002942">
    <property type="entry name" value="S4_RNA-bd"/>
</dbReference>
<evidence type="ECO:0000256" key="7">
    <source>
        <dbReference type="RuleBase" id="RU003887"/>
    </source>
</evidence>
<dbReference type="InterPro" id="IPR036986">
    <property type="entry name" value="S4_RNA-bd_sf"/>
</dbReference>
<name>A0AAP2FXW0_9GAMM</name>
<evidence type="ECO:0000313" key="12">
    <source>
        <dbReference type="Proteomes" id="UP000675747"/>
    </source>
</evidence>
<dbReference type="PROSITE" id="PS01149">
    <property type="entry name" value="PSI_RSU"/>
    <property type="match status" value="1"/>
</dbReference>
<evidence type="ECO:0000259" key="9">
    <source>
        <dbReference type="Pfam" id="PF00849"/>
    </source>
</evidence>
<dbReference type="Gene3D" id="3.30.70.580">
    <property type="entry name" value="Pseudouridine synthase I, catalytic domain, N-terminal subdomain"/>
    <property type="match status" value="1"/>
</dbReference>
<dbReference type="CDD" id="cd02870">
    <property type="entry name" value="PseudoU_synth_RsuA_like"/>
    <property type="match status" value="1"/>
</dbReference>
<dbReference type="GO" id="GO:0003723">
    <property type="term" value="F:RNA binding"/>
    <property type="evidence" value="ECO:0007669"/>
    <property type="project" value="UniProtKB-KW"/>
</dbReference>
<keyword evidence="3 7" id="KW-0413">Isomerase</keyword>
<evidence type="ECO:0000259" key="10">
    <source>
        <dbReference type="Pfam" id="PF01479"/>
    </source>
</evidence>
<dbReference type="NCBIfam" id="TIGR00093">
    <property type="entry name" value="pseudouridine synthase"/>
    <property type="match status" value="1"/>
</dbReference>
<dbReference type="InterPro" id="IPR018496">
    <property type="entry name" value="PsdUridine_synth_RsuA/RluB_CS"/>
</dbReference>
<evidence type="ECO:0000256" key="6">
    <source>
        <dbReference type="PROSITE-ProRule" id="PRU00182"/>
    </source>
</evidence>
<dbReference type="SUPFAM" id="SSF55174">
    <property type="entry name" value="Alpha-L RNA-binding motif"/>
    <property type="match status" value="1"/>
</dbReference>
<evidence type="ECO:0000256" key="4">
    <source>
        <dbReference type="ARBA" id="ARBA00036390"/>
    </source>
</evidence>
<proteinExistence type="inferred from homology"/>
<evidence type="ECO:0000256" key="8">
    <source>
        <dbReference type="SAM" id="MobiDB-lite"/>
    </source>
</evidence>
<dbReference type="Proteomes" id="UP000675747">
    <property type="component" value="Unassembled WGS sequence"/>
</dbReference>
<dbReference type="InterPro" id="IPR020094">
    <property type="entry name" value="TruA/RsuA/RluB/E/F_N"/>
</dbReference>
<dbReference type="Gene3D" id="3.30.70.1560">
    <property type="entry name" value="Alpha-L RNA-binding motif"/>
    <property type="match status" value="1"/>
</dbReference>
<dbReference type="PANTHER" id="PTHR47683">
    <property type="entry name" value="PSEUDOURIDINE SYNTHASE FAMILY PROTEIN-RELATED"/>
    <property type="match status" value="1"/>
</dbReference>
<gene>
    <name evidence="11" type="ORF">KB893_005245</name>
</gene>
<dbReference type="Pfam" id="PF01479">
    <property type="entry name" value="S4"/>
    <property type="match status" value="1"/>
</dbReference>
<evidence type="ECO:0000256" key="3">
    <source>
        <dbReference type="ARBA" id="ARBA00023235"/>
    </source>
</evidence>
<feature type="region of interest" description="Disordered" evidence="8">
    <location>
        <begin position="1"/>
        <end position="26"/>
    </location>
</feature>
<comment type="catalytic activity">
    <reaction evidence="4">
        <text>uridine(35) in tRNA(Tyr) = pseudouridine(35) in tRNA(Tyr)</text>
        <dbReference type="Rhea" id="RHEA:60556"/>
        <dbReference type="Rhea" id="RHEA-COMP:15607"/>
        <dbReference type="Rhea" id="RHEA-COMP:15608"/>
        <dbReference type="ChEBI" id="CHEBI:65314"/>
        <dbReference type="ChEBI" id="CHEBI:65315"/>
    </reaction>
</comment>
<dbReference type="InterPro" id="IPR050343">
    <property type="entry name" value="RsuA_PseudoU_synthase"/>
</dbReference>
<dbReference type="CDD" id="cd00165">
    <property type="entry name" value="S4"/>
    <property type="match status" value="1"/>
</dbReference>
<dbReference type="EMBL" id="JAGQFT020000003">
    <property type="protein sequence ID" value="MBS7456542.1"/>
    <property type="molecule type" value="Genomic_DNA"/>
</dbReference>
<dbReference type="Gene3D" id="3.10.290.10">
    <property type="entry name" value="RNA-binding S4 domain"/>
    <property type="match status" value="1"/>
</dbReference>
<dbReference type="InterPro" id="IPR020103">
    <property type="entry name" value="PsdUridine_synth_cat_dom_sf"/>
</dbReference>